<evidence type="ECO:0000256" key="7">
    <source>
        <dbReference type="SAM" id="MobiDB-lite"/>
    </source>
</evidence>
<reference evidence="11" key="1">
    <citation type="submission" date="2021-02" db="EMBL/GenBank/DDBJ databases">
        <authorList>
            <person name="Nowell W R."/>
        </authorList>
    </citation>
    <scope>NUCLEOTIDE SEQUENCE</scope>
</reference>
<feature type="transmembrane region" description="Helical" evidence="8">
    <location>
        <begin position="33"/>
        <end position="48"/>
    </location>
</feature>
<dbReference type="GO" id="GO:0008237">
    <property type="term" value="F:metallopeptidase activity"/>
    <property type="evidence" value="ECO:0007669"/>
    <property type="project" value="UniProtKB-KW"/>
</dbReference>
<comment type="caution">
    <text evidence="11">The sequence shown here is derived from an EMBL/GenBank/DDBJ whole genome shotgun (WGS) entry which is preliminary data.</text>
</comment>
<organism evidence="11 12">
    <name type="scientific">Rotaria socialis</name>
    <dbReference type="NCBI Taxonomy" id="392032"/>
    <lineage>
        <taxon>Eukaryota</taxon>
        <taxon>Metazoa</taxon>
        <taxon>Spiralia</taxon>
        <taxon>Gnathifera</taxon>
        <taxon>Rotifera</taxon>
        <taxon>Eurotatoria</taxon>
        <taxon>Bdelloidea</taxon>
        <taxon>Philodinida</taxon>
        <taxon>Philodinidae</taxon>
        <taxon>Rotaria</taxon>
    </lineage>
</organism>
<dbReference type="EMBL" id="CAJOBR010000154">
    <property type="protein sequence ID" value="CAF4472939.1"/>
    <property type="molecule type" value="Genomic_DNA"/>
</dbReference>
<evidence type="ECO:0000256" key="2">
    <source>
        <dbReference type="ARBA" id="ARBA00022670"/>
    </source>
</evidence>
<feature type="domain" description="Peptidase M16 N-terminal" evidence="9">
    <location>
        <begin position="604"/>
        <end position="714"/>
    </location>
</feature>
<evidence type="ECO:0000313" key="12">
    <source>
        <dbReference type="Proteomes" id="UP000663848"/>
    </source>
</evidence>
<evidence type="ECO:0000256" key="6">
    <source>
        <dbReference type="ARBA" id="ARBA00023049"/>
    </source>
</evidence>
<dbReference type="GO" id="GO:0046872">
    <property type="term" value="F:metal ion binding"/>
    <property type="evidence" value="ECO:0007669"/>
    <property type="project" value="UniProtKB-KW"/>
</dbReference>
<evidence type="ECO:0000259" key="9">
    <source>
        <dbReference type="Pfam" id="PF00675"/>
    </source>
</evidence>
<feature type="transmembrane region" description="Helical" evidence="8">
    <location>
        <begin position="358"/>
        <end position="375"/>
    </location>
</feature>
<keyword evidence="8" id="KW-0472">Membrane</keyword>
<name>A0A820TT41_9BILA</name>
<feature type="region of interest" description="Disordered" evidence="7">
    <location>
        <begin position="567"/>
        <end position="592"/>
    </location>
</feature>
<keyword evidence="8" id="KW-0812">Transmembrane</keyword>
<dbReference type="Pfam" id="PF16187">
    <property type="entry name" value="Peptidase_M16_M"/>
    <property type="match status" value="1"/>
</dbReference>
<evidence type="ECO:0000259" key="10">
    <source>
        <dbReference type="Pfam" id="PF16187"/>
    </source>
</evidence>
<dbReference type="InterPro" id="IPR032632">
    <property type="entry name" value="Peptidase_M16_M"/>
</dbReference>
<proteinExistence type="inferred from homology"/>
<keyword evidence="4" id="KW-0378">Hydrolase</keyword>
<keyword evidence="5" id="KW-0862">Zinc</keyword>
<comment type="similarity">
    <text evidence="1">Belongs to the peptidase M16 family.</text>
</comment>
<keyword evidence="2" id="KW-0645">Protease</keyword>
<evidence type="ECO:0000256" key="5">
    <source>
        <dbReference type="ARBA" id="ARBA00022833"/>
    </source>
</evidence>
<protein>
    <submittedName>
        <fullName evidence="11">Uncharacterized protein</fullName>
    </submittedName>
</protein>
<evidence type="ECO:0000313" key="11">
    <source>
        <dbReference type="EMBL" id="CAF4472939.1"/>
    </source>
</evidence>
<dbReference type="GO" id="GO:0006508">
    <property type="term" value="P:proteolysis"/>
    <property type="evidence" value="ECO:0007669"/>
    <property type="project" value="UniProtKB-KW"/>
</dbReference>
<evidence type="ECO:0000256" key="1">
    <source>
        <dbReference type="ARBA" id="ARBA00007261"/>
    </source>
</evidence>
<dbReference type="SUPFAM" id="SSF63411">
    <property type="entry name" value="LuxS/MPP-like metallohydrolase"/>
    <property type="match status" value="4"/>
</dbReference>
<dbReference type="InterPro" id="IPR011249">
    <property type="entry name" value="Metalloenz_LuxS/M16"/>
</dbReference>
<dbReference type="PANTHER" id="PTHR43690">
    <property type="entry name" value="NARDILYSIN"/>
    <property type="match status" value="1"/>
</dbReference>
<dbReference type="InterPro" id="IPR050626">
    <property type="entry name" value="Peptidase_M16"/>
</dbReference>
<dbReference type="InterPro" id="IPR011765">
    <property type="entry name" value="Pept_M16_N"/>
</dbReference>
<evidence type="ECO:0000256" key="3">
    <source>
        <dbReference type="ARBA" id="ARBA00022723"/>
    </source>
</evidence>
<dbReference type="Gene3D" id="3.30.830.10">
    <property type="entry name" value="Metalloenzyme, LuxS/M16 peptidase-like"/>
    <property type="match status" value="4"/>
</dbReference>
<evidence type="ECO:0000256" key="4">
    <source>
        <dbReference type="ARBA" id="ARBA00022801"/>
    </source>
</evidence>
<keyword evidence="8" id="KW-1133">Transmembrane helix</keyword>
<feature type="transmembrane region" description="Helical" evidence="8">
    <location>
        <begin position="295"/>
        <end position="319"/>
    </location>
</feature>
<evidence type="ECO:0000256" key="8">
    <source>
        <dbReference type="SAM" id="Phobius"/>
    </source>
</evidence>
<feature type="domain" description="Peptidase M16 middle/third" evidence="10">
    <location>
        <begin position="947"/>
        <end position="1225"/>
    </location>
</feature>
<feature type="compositionally biased region" description="Basic and acidic residues" evidence="7">
    <location>
        <begin position="583"/>
        <end position="592"/>
    </location>
</feature>
<dbReference type="Pfam" id="PF00675">
    <property type="entry name" value="Peptidase_M16"/>
    <property type="match status" value="1"/>
</dbReference>
<dbReference type="Proteomes" id="UP000663848">
    <property type="component" value="Unassembled WGS sequence"/>
</dbReference>
<dbReference type="FunFam" id="3.30.830.10:FF:000005">
    <property type="entry name" value="nardilysin isoform X1"/>
    <property type="match status" value="1"/>
</dbReference>
<dbReference type="PANTHER" id="PTHR43690:SF18">
    <property type="entry name" value="INSULIN-DEGRADING ENZYME-RELATED"/>
    <property type="match status" value="1"/>
</dbReference>
<accession>A0A820TT41</accession>
<keyword evidence="6" id="KW-0482">Metalloprotease</keyword>
<sequence>MLVFQLNHRRNIFKQILSIILFILFRWKKRIHIYVLAILLFAATYLSYRQRFGLLFQSSSIETVRNNLLNQHKQEQKVAIEWIENVLKNPQHYPNLVSNQTQQSTFYDYLQMRNHLSSSLYTLLNKTKTIPLMKHDHIVVSILYSKQDSDYREGKFYVGQILYRLLKNHHSRFIITLCENNNTNDQISDGIQLIRRLLPVFIVNSKSESLNVYEREKQAYLQCILANFQSFPNANYLLLLQDDAEPNSDNFYNELLSLIDNRIQQQWPLDGQRKQPAFIKIYHPRWLIGYLHPSIYIIIQLFATSLFLTLFFFFLFYLYETMMQNKQNIYQIQSQYYSRSSISNYIFWSNLISNNGKLLYFIFYFFLITFVLILLDHSNVSWTWRSLHPTFYAIYPAPSCCLPGVIHFRQTYTQVIEYLNSIECNKNYAIDTAFDDLPKRTNLQTYLVEPNLVHHIGLYSRLRKIRDIGKDIEQKASKYDLSMRNLKSDMVIKSLLPLSDEKEQNHKHEQHVLITEYLIGTNKTTKETKEDEHNIIAVSPNDHRWYRLIELRNGLRCMLVTNNLLENEEGKQEDQEQEEEDEKSNQHDTEGLSSDAEKAFFKYHTTTVALYIPAGSLLDPSNVQGLAHLTEHLIFSSSSKYPEMNCLDSFVSYHGGTIHAYTELEFTVIVIEISSNRVVETLDILIHSLIDPLMLSETIFDQIQIIDEESTIAQFDDHYRASRLLAHLAKENHPIRNFSWGNKTSLKDFVSNVNSTTILKQLVKDRYCIPEGMNLVMISDESFRVMQQRVERLFCLMKRSFKILPDYIGLKEPWNTDNFQKFHLVYPSENIHQLRISFPLPPIDEYWKIKPEDYIRFIFAHEAPGSLNSYLKNKLWTINVDFDIGDSQLYHNSSSSLFTLILHLTRQGLKNLHSIIDTVFEAINLLKRLGPLKRVYDDIQLADLHAFLFQEKIDAITYADTIARNLRKYPSLFVLFGHNLHLQFEPVSIFKTINALDPQTCNIMLISQLCLPYCDQIEPWFNLKYGQFDIPNNWISYWLNPNINPELTIPDSSQYLAIDFSIKPFDIPSTEIPIILLEADFGTLWYFRNQETLPKAFFYLHFLSPYMNLTPQHSCLFDLYTLILNSLLRAHAYPGKASHISIHFLSTDTGLILKLTGFNQHLSKYLETILKIMYNFQINEENTKAWKQELKDEYFKELINSKRLIKYSIDIRLYLMKGIWWPVFEKIQFINSITHKQIFDFSILFRSHLTLNMLVSGNMTAKESKEVFHMTQNLLELGYIPKILLPSLRATQLPVQQTITKVESYQSNDCATHMLIFFEHGITLIRDYILIEILAEIIQESLEDYLQTIGQNHFTCNVTLRDTYGIISLQIELMFSCEIHNSMDVVDYVSRFFVQFKDLIMETTTIEFERLLSMFRSTKQTIDNSLQTCVDRYWTEIILNSLVFDRHSRERNSLDTLTVTDMQEWFNEHIIGSARRQLIIIVCPQDEVRRKPIDIIQSNRASHGTRDNQQNRHSIRSNGTVPIERLSRLVHRQDLFEDEENTNGHVSVLQSKSESKLRCLTTKRKHNINLRLTRSETLYLNKPFDYPNDVMKLDYIIKSFESIEINDDHNKNQYEKSLKILLESDSNESEKSYVFIHNLKQFKESCLLYNVTYVK</sequence>
<keyword evidence="3" id="KW-0479">Metal-binding</keyword>
<gene>
    <name evidence="11" type="ORF">QYT958_LOCUS2370</name>
</gene>